<evidence type="ECO:0000313" key="1">
    <source>
        <dbReference type="EMBL" id="NHO65135.1"/>
    </source>
</evidence>
<dbReference type="InterPro" id="IPR012347">
    <property type="entry name" value="Ferritin-like"/>
</dbReference>
<gene>
    <name evidence="1" type="ORF">G8770_06220</name>
</gene>
<sequence length="190" mass="21613">MFKLRYNTPPEWAQIVIEQMDAFLVDHAAAEKKASGMAISMLSHYPDRTKLVKAMIDLSIEEMTHFREVVKIMTERGLQLGADEKDPYINAFRKVMRKGSEVYFLDRLLTAGIIEARGCERFGLVGEALPAGKLQEFYQAIAKSEAKHNRLFIDLAAEYFPQAEIDQRMDELLDIEAGIVKSLPLRPALH</sequence>
<dbReference type="InterPro" id="IPR009078">
    <property type="entry name" value="Ferritin-like_SF"/>
</dbReference>
<reference evidence="1" key="1">
    <citation type="submission" date="2020-03" db="EMBL/GenBank/DDBJ databases">
        <authorList>
            <person name="Guo F."/>
        </authorList>
    </citation>
    <scope>NUCLEOTIDE SEQUENCE</scope>
    <source>
        <strain evidence="1">JCM 30134</strain>
    </source>
</reference>
<dbReference type="GO" id="GO:0045301">
    <property type="term" value="F:tRNA 2-(methylsulfanyl)-N(6)-isopentenyladenosine(37) hydroxylase activity"/>
    <property type="evidence" value="ECO:0007669"/>
    <property type="project" value="InterPro"/>
</dbReference>
<proteinExistence type="predicted"/>
<dbReference type="RefSeq" id="WP_167183345.1">
    <property type="nucleotide sequence ID" value="NZ_JAAONZ010000003.1"/>
</dbReference>
<dbReference type="PANTHER" id="PTHR42637">
    <property type="entry name" value="TRNA-(MS[2]IO[6]A)-HYDROXYLASE"/>
    <property type="match status" value="1"/>
</dbReference>
<dbReference type="AlphaFoldDB" id="A0A9E5MM04"/>
<dbReference type="PANTHER" id="PTHR42637:SF1">
    <property type="entry name" value="TRNA 2-(METHYLSULFANYL)-N(6)-ISOPENTENYLADENOSINE(37) HYDROXYLASE"/>
    <property type="match status" value="1"/>
</dbReference>
<dbReference type="Proteomes" id="UP000787472">
    <property type="component" value="Unassembled WGS sequence"/>
</dbReference>
<organism evidence="1 2">
    <name type="scientific">Pseudomaricurvus hydrocarbonicus</name>
    <dbReference type="NCBI Taxonomy" id="1470433"/>
    <lineage>
        <taxon>Bacteria</taxon>
        <taxon>Pseudomonadati</taxon>
        <taxon>Pseudomonadota</taxon>
        <taxon>Gammaproteobacteria</taxon>
        <taxon>Cellvibrionales</taxon>
        <taxon>Cellvibrionaceae</taxon>
        <taxon>Pseudomaricurvus</taxon>
    </lineage>
</organism>
<dbReference type="CDD" id="cd07910">
    <property type="entry name" value="MiaE"/>
    <property type="match status" value="1"/>
</dbReference>
<dbReference type="InterPro" id="IPR010386">
    <property type="entry name" value="tRNA-Hydrxlase_MiaE"/>
</dbReference>
<dbReference type="Gene3D" id="1.20.1260.10">
    <property type="match status" value="1"/>
</dbReference>
<dbReference type="Pfam" id="PF06175">
    <property type="entry name" value="MiaE"/>
    <property type="match status" value="1"/>
</dbReference>
<protein>
    <submittedName>
        <fullName evidence="1">tRNA-(Ms[2]io[6]A)-hydroxylase</fullName>
    </submittedName>
</protein>
<dbReference type="GO" id="GO:0006400">
    <property type="term" value="P:tRNA modification"/>
    <property type="evidence" value="ECO:0007669"/>
    <property type="project" value="InterPro"/>
</dbReference>
<keyword evidence="2" id="KW-1185">Reference proteome</keyword>
<accession>A0A9E5MM04</accession>
<evidence type="ECO:0000313" key="2">
    <source>
        <dbReference type="Proteomes" id="UP000787472"/>
    </source>
</evidence>
<dbReference type="SUPFAM" id="SSF47240">
    <property type="entry name" value="Ferritin-like"/>
    <property type="match status" value="1"/>
</dbReference>
<name>A0A9E5MM04_9GAMM</name>
<dbReference type="EMBL" id="JAAONZ010000003">
    <property type="protein sequence ID" value="NHO65135.1"/>
    <property type="molecule type" value="Genomic_DNA"/>
</dbReference>
<dbReference type="PIRSF" id="PIRSF020736">
    <property type="entry name" value="MiaE"/>
    <property type="match status" value="1"/>
</dbReference>
<comment type="caution">
    <text evidence="1">The sequence shown here is derived from an EMBL/GenBank/DDBJ whole genome shotgun (WGS) entry which is preliminary data.</text>
</comment>